<dbReference type="EMBL" id="LUEZ02000080">
    <property type="protein sequence ID" value="RDB19410.1"/>
    <property type="molecule type" value="Genomic_DNA"/>
</dbReference>
<accession>A0A369JDX1</accession>
<evidence type="ECO:0000313" key="4">
    <source>
        <dbReference type="Proteomes" id="UP000076154"/>
    </source>
</evidence>
<keyword evidence="2" id="KW-0732">Signal</keyword>
<organism evidence="3 4">
    <name type="scientific">Hypsizygus marmoreus</name>
    <name type="common">White beech mushroom</name>
    <name type="synonym">Agaricus marmoreus</name>
    <dbReference type="NCBI Taxonomy" id="39966"/>
    <lineage>
        <taxon>Eukaryota</taxon>
        <taxon>Fungi</taxon>
        <taxon>Dikarya</taxon>
        <taxon>Basidiomycota</taxon>
        <taxon>Agaricomycotina</taxon>
        <taxon>Agaricomycetes</taxon>
        <taxon>Agaricomycetidae</taxon>
        <taxon>Agaricales</taxon>
        <taxon>Tricholomatineae</taxon>
        <taxon>Lyophyllaceae</taxon>
        <taxon>Hypsizygus</taxon>
    </lineage>
</organism>
<feature type="transmembrane region" description="Helical" evidence="1">
    <location>
        <begin position="122"/>
        <end position="140"/>
    </location>
</feature>
<keyword evidence="1" id="KW-1133">Transmembrane helix</keyword>
<keyword evidence="1" id="KW-0812">Transmembrane</keyword>
<comment type="caution">
    <text evidence="3">The sequence shown here is derived from an EMBL/GenBank/DDBJ whole genome shotgun (WGS) entry which is preliminary data.</text>
</comment>
<evidence type="ECO:0000313" key="3">
    <source>
        <dbReference type="EMBL" id="RDB19410.1"/>
    </source>
</evidence>
<dbReference type="Proteomes" id="UP000076154">
    <property type="component" value="Unassembled WGS sequence"/>
</dbReference>
<evidence type="ECO:0000256" key="1">
    <source>
        <dbReference type="SAM" id="Phobius"/>
    </source>
</evidence>
<feature type="chain" id="PRO_5016925858" evidence="2">
    <location>
        <begin position="17"/>
        <end position="243"/>
    </location>
</feature>
<keyword evidence="1" id="KW-0472">Membrane</keyword>
<dbReference type="InParanoid" id="A0A369JDX1"/>
<dbReference type="OrthoDB" id="2748942at2759"/>
<protein>
    <submittedName>
        <fullName evidence="3">Uncharacterized protein</fullName>
    </submittedName>
</protein>
<keyword evidence="4" id="KW-1185">Reference proteome</keyword>
<proteinExistence type="predicted"/>
<name>A0A369JDX1_HYPMA</name>
<sequence>MGMLPLGLLFPALTVAIQDPGSEVKLKVVPTSQYVLFGSSVNRRTDIPSNECNLSFANSRNAVTEHNKTMGPSDLHALYHSLFSYKSDSVWATSPSESSTRHFRNRNLYRNLQNLLKPLPCVAGAIFVTSTSVVVMPLLCRKKWYTARTKTASSVPTMQRTASLRNAHKLVGSSKHVTTFPCLHTLTLNFTLQPFHIICCISGNYPCYCISRQFPEQYSPNIDSLCPSCAQLAASTSRRQYYY</sequence>
<feature type="signal peptide" evidence="2">
    <location>
        <begin position="1"/>
        <end position="16"/>
    </location>
</feature>
<reference evidence="3" key="1">
    <citation type="submission" date="2018-04" db="EMBL/GenBank/DDBJ databases">
        <title>Whole genome sequencing of Hypsizygus marmoreus.</title>
        <authorList>
            <person name="Choi I.-G."/>
            <person name="Min B."/>
            <person name="Kim J.-G."/>
            <person name="Kim S."/>
            <person name="Oh Y.-L."/>
            <person name="Kong W.-S."/>
            <person name="Park H."/>
            <person name="Jeong J."/>
            <person name="Song E.-S."/>
        </authorList>
    </citation>
    <scope>NUCLEOTIDE SEQUENCE [LARGE SCALE GENOMIC DNA]</scope>
    <source>
        <strain evidence="3">51987-8</strain>
    </source>
</reference>
<dbReference type="AlphaFoldDB" id="A0A369JDX1"/>
<gene>
    <name evidence="3" type="ORF">Hypma_013546</name>
</gene>
<evidence type="ECO:0000256" key="2">
    <source>
        <dbReference type="SAM" id="SignalP"/>
    </source>
</evidence>